<feature type="domain" description="DUF6473" evidence="1">
    <location>
        <begin position="1"/>
        <end position="266"/>
    </location>
</feature>
<proteinExistence type="predicted"/>
<organism evidence="2 3">
    <name type="scientific">Gemmobacter aquatilis</name>
    <dbReference type="NCBI Taxonomy" id="933059"/>
    <lineage>
        <taxon>Bacteria</taxon>
        <taxon>Pseudomonadati</taxon>
        <taxon>Pseudomonadota</taxon>
        <taxon>Alphaproteobacteria</taxon>
        <taxon>Rhodobacterales</taxon>
        <taxon>Paracoccaceae</taxon>
        <taxon>Gemmobacter</taxon>
    </lineage>
</organism>
<dbReference type="EMBL" id="FOCE01000010">
    <property type="protein sequence ID" value="SEN98284.1"/>
    <property type="molecule type" value="Genomic_DNA"/>
</dbReference>
<dbReference type="Proteomes" id="UP000198761">
    <property type="component" value="Unassembled WGS sequence"/>
</dbReference>
<keyword evidence="3" id="KW-1185">Reference proteome</keyword>
<dbReference type="AlphaFoldDB" id="A0A1H8KZH2"/>
<reference evidence="2 3" key="1">
    <citation type="submission" date="2016-10" db="EMBL/GenBank/DDBJ databases">
        <authorList>
            <person name="de Groot N.N."/>
        </authorList>
    </citation>
    <scope>NUCLEOTIDE SEQUENCE [LARGE SCALE GENOMIC DNA]</scope>
    <source>
        <strain evidence="2 3">DSM 3857</strain>
    </source>
</reference>
<evidence type="ECO:0000259" key="1">
    <source>
        <dbReference type="Pfam" id="PF20078"/>
    </source>
</evidence>
<sequence>MAYVAQGAGALDYEPCLYGMSKLQFRGPRRRLDRPYIALLGGTETYGKFIAQPYGALLEEELGTGCVNLGVINAGLDLYLHDPALLRIATQAQRVVVQVMGAQNLTNRFYAVHPRRNDRFVAARPELRALFPEVDFTEFSFTRHLLHGLRRISVERFAVVAAEVQRLWVERMGQLLALLPQPVLFWFAEHAPPEAPQADLGCDPLLVDAAMLRAVQAQAAACLEVVTGGMTPPGRAGPHLFAQPELLGLPGAVAHQVAARRLAAVLA</sequence>
<name>A0A1H8KZH2_9RHOB</name>
<evidence type="ECO:0000313" key="2">
    <source>
        <dbReference type="EMBL" id="SEN98284.1"/>
    </source>
</evidence>
<gene>
    <name evidence="2" type="ORF">SAMN04488103_11048</name>
</gene>
<dbReference type="Pfam" id="PF20078">
    <property type="entry name" value="DUF6473"/>
    <property type="match status" value="1"/>
</dbReference>
<accession>A0A1H8KZH2</accession>
<dbReference type="RefSeq" id="WP_091302983.1">
    <property type="nucleotide sequence ID" value="NZ_FOCE01000010.1"/>
</dbReference>
<dbReference type="STRING" id="933059.SAMN04488103_11048"/>
<protein>
    <recommendedName>
        <fullName evidence="1">DUF6473 domain-containing protein</fullName>
    </recommendedName>
</protein>
<dbReference type="InterPro" id="IPR045524">
    <property type="entry name" value="DUF6473"/>
</dbReference>
<evidence type="ECO:0000313" key="3">
    <source>
        <dbReference type="Proteomes" id="UP000198761"/>
    </source>
</evidence>
<dbReference type="OrthoDB" id="7838347at2"/>